<feature type="domain" description="dUTPase-like" evidence="6">
    <location>
        <begin position="48"/>
        <end position="158"/>
    </location>
</feature>
<dbReference type="PANTHER" id="PTHR11241">
    <property type="entry name" value="DEOXYURIDINE 5'-TRIPHOSPHATE NUCLEOTIDOHYDROLASE"/>
    <property type="match status" value="1"/>
</dbReference>
<keyword evidence="5" id="KW-0460">Magnesium</keyword>
<dbReference type="InterPro" id="IPR036157">
    <property type="entry name" value="dUTPase-like_sf"/>
</dbReference>
<accession>A0A4R2RDN8</accession>
<comment type="cofactor">
    <cofactor evidence="5">
        <name>Mg(2+)</name>
        <dbReference type="ChEBI" id="CHEBI:18420"/>
    </cofactor>
</comment>
<dbReference type="UniPathway" id="UPA00610">
    <property type="reaction ID" value="UER00666"/>
</dbReference>
<evidence type="ECO:0000313" key="8">
    <source>
        <dbReference type="Proteomes" id="UP000294813"/>
    </source>
</evidence>
<evidence type="ECO:0000256" key="1">
    <source>
        <dbReference type="ARBA" id="ARBA00006581"/>
    </source>
</evidence>
<dbReference type="GO" id="GO:0004170">
    <property type="term" value="F:dUTP diphosphatase activity"/>
    <property type="evidence" value="ECO:0007669"/>
    <property type="project" value="UniProtKB-UniRule"/>
</dbReference>
<dbReference type="GO" id="GO:0000287">
    <property type="term" value="F:magnesium ion binding"/>
    <property type="evidence" value="ECO:0007669"/>
    <property type="project" value="UniProtKB-UniRule"/>
</dbReference>
<keyword evidence="5" id="KW-0479">Metal-binding</keyword>
<dbReference type="Pfam" id="PF00692">
    <property type="entry name" value="dUTPase"/>
    <property type="match status" value="1"/>
</dbReference>
<dbReference type="Gene3D" id="2.70.40.10">
    <property type="match status" value="1"/>
</dbReference>
<dbReference type="GO" id="GO:0006226">
    <property type="term" value="P:dUMP biosynthetic process"/>
    <property type="evidence" value="ECO:0007669"/>
    <property type="project" value="UniProtKB-UniRule"/>
</dbReference>
<comment type="caution">
    <text evidence="5">Lacks conserved residue(s) required for the propagation of feature annotation.</text>
</comment>
<evidence type="ECO:0000256" key="4">
    <source>
        <dbReference type="ARBA" id="ARBA00047686"/>
    </source>
</evidence>
<keyword evidence="3 5" id="KW-0546">Nucleotide metabolism</keyword>
<feature type="binding site" evidence="5">
    <location>
        <begin position="95"/>
        <end position="97"/>
    </location>
    <ligand>
        <name>substrate</name>
    </ligand>
</feature>
<evidence type="ECO:0000256" key="5">
    <source>
        <dbReference type="HAMAP-Rule" id="MF_00116"/>
    </source>
</evidence>
<keyword evidence="8" id="KW-1185">Reference proteome</keyword>
<name>A0A4R2RDN8_9FIRM</name>
<comment type="function">
    <text evidence="5">This enzyme is involved in nucleotide metabolism: it produces dUMP, the immediate precursor of thymidine nucleotides and it decreases the intracellular concentration of dUTP so that uracil cannot be incorporated into DNA.</text>
</comment>
<dbReference type="CDD" id="cd07557">
    <property type="entry name" value="trimeric_dUTPase"/>
    <property type="match status" value="1"/>
</dbReference>
<dbReference type="InterPro" id="IPR029054">
    <property type="entry name" value="dUTPase-like"/>
</dbReference>
<dbReference type="HAMAP" id="MF_00116">
    <property type="entry name" value="dUTPase_bact"/>
    <property type="match status" value="1"/>
</dbReference>
<dbReference type="SUPFAM" id="SSF51283">
    <property type="entry name" value="dUTPase-like"/>
    <property type="match status" value="1"/>
</dbReference>
<dbReference type="RefSeq" id="WP_131920691.1">
    <property type="nucleotide sequence ID" value="NZ_JAOQNU010000035.1"/>
</dbReference>
<dbReference type="PANTHER" id="PTHR11241:SF0">
    <property type="entry name" value="DEOXYURIDINE 5'-TRIPHOSPHATE NUCLEOTIDOHYDROLASE"/>
    <property type="match status" value="1"/>
</dbReference>
<dbReference type="AlphaFoldDB" id="A0A4R2RDN8"/>
<comment type="caution">
    <text evidence="7">The sequence shown here is derived from an EMBL/GenBank/DDBJ whole genome shotgun (WGS) entry which is preliminary data.</text>
</comment>
<comment type="pathway">
    <text evidence="5">Pyrimidine metabolism; dUMP biosynthesis; dUMP from dCTP (dUTP route): step 2/2.</text>
</comment>
<feature type="binding site" evidence="5">
    <location>
        <begin position="78"/>
        <end position="80"/>
    </location>
    <ligand>
        <name>substrate</name>
    </ligand>
</feature>
<evidence type="ECO:0000313" key="7">
    <source>
        <dbReference type="EMBL" id="TCP60624.1"/>
    </source>
</evidence>
<evidence type="ECO:0000259" key="6">
    <source>
        <dbReference type="Pfam" id="PF00692"/>
    </source>
</evidence>
<evidence type="ECO:0000256" key="3">
    <source>
        <dbReference type="ARBA" id="ARBA00023080"/>
    </source>
</evidence>
<dbReference type="GO" id="GO:0046081">
    <property type="term" value="P:dUTP catabolic process"/>
    <property type="evidence" value="ECO:0007669"/>
    <property type="project" value="InterPro"/>
</dbReference>
<dbReference type="EC" id="3.6.1.23" evidence="5"/>
<reference evidence="7 8" key="1">
    <citation type="submission" date="2019-03" db="EMBL/GenBank/DDBJ databases">
        <title>Genomic Encyclopedia of Type Strains, Phase IV (KMG-IV): sequencing the most valuable type-strain genomes for metagenomic binning, comparative biology and taxonomic classification.</title>
        <authorList>
            <person name="Goeker M."/>
        </authorList>
    </citation>
    <scope>NUCLEOTIDE SEQUENCE [LARGE SCALE GENOMIC DNA]</scope>
    <source>
        <strain evidence="7 8">DSM 11170</strain>
    </source>
</reference>
<organism evidence="7 8">
    <name type="scientific">Heliophilum fasciatum</name>
    <dbReference type="NCBI Taxonomy" id="35700"/>
    <lineage>
        <taxon>Bacteria</taxon>
        <taxon>Bacillati</taxon>
        <taxon>Bacillota</taxon>
        <taxon>Clostridia</taxon>
        <taxon>Eubacteriales</taxon>
        <taxon>Heliobacteriaceae</taxon>
        <taxon>Heliophilum</taxon>
    </lineage>
</organism>
<dbReference type="EMBL" id="SLXT01000035">
    <property type="protein sequence ID" value="TCP60624.1"/>
    <property type="molecule type" value="Genomic_DNA"/>
</dbReference>
<gene>
    <name evidence="5" type="primary">dut</name>
    <name evidence="7" type="ORF">EDD73_13512</name>
</gene>
<protein>
    <recommendedName>
        <fullName evidence="5">Deoxyuridine 5'-triphosphate nucleotidohydrolase</fullName>
        <shortName evidence="5">dUTPase</shortName>
        <ecNumber evidence="5">3.6.1.23</ecNumber>
    </recommendedName>
    <alternativeName>
        <fullName evidence="5">dUTP pyrophosphatase</fullName>
    </alternativeName>
</protein>
<dbReference type="InterPro" id="IPR033704">
    <property type="entry name" value="dUTPase_trimeric"/>
</dbReference>
<dbReference type="NCBIfam" id="TIGR00576">
    <property type="entry name" value="dut"/>
    <property type="match status" value="1"/>
</dbReference>
<comment type="similarity">
    <text evidence="1 5">Belongs to the dUTPase family.</text>
</comment>
<dbReference type="Proteomes" id="UP000294813">
    <property type="component" value="Unassembled WGS sequence"/>
</dbReference>
<keyword evidence="2 5" id="KW-0378">Hydrolase</keyword>
<dbReference type="NCBIfam" id="NF001862">
    <property type="entry name" value="PRK00601.1"/>
    <property type="match status" value="1"/>
</dbReference>
<dbReference type="OrthoDB" id="9809956at2"/>
<proteinExistence type="inferred from homology"/>
<feature type="binding site" evidence="5">
    <location>
        <position position="91"/>
    </location>
    <ligand>
        <name>substrate</name>
    </ligand>
</feature>
<sequence>MKVLINRLHPGAIIPEQQTKASSGFDLYALDVVSAGNVSDPYNDSFETIELRPGQWVLVRTGIAIQVPSTMEAQIRPRSGLALKHGLTVLNSPGTIDADYTGDIGVILINLGNKPVDISKGDRVAQLVFQPVHHDIELLPVKQLSFTQRSNGGFGHTGTKRSADIA</sequence>
<comment type="catalytic activity">
    <reaction evidence="4 5">
        <text>dUTP + H2O = dUMP + diphosphate + H(+)</text>
        <dbReference type="Rhea" id="RHEA:10248"/>
        <dbReference type="ChEBI" id="CHEBI:15377"/>
        <dbReference type="ChEBI" id="CHEBI:15378"/>
        <dbReference type="ChEBI" id="CHEBI:33019"/>
        <dbReference type="ChEBI" id="CHEBI:61555"/>
        <dbReference type="ChEBI" id="CHEBI:246422"/>
        <dbReference type="EC" id="3.6.1.23"/>
    </reaction>
</comment>
<evidence type="ECO:0000256" key="2">
    <source>
        <dbReference type="ARBA" id="ARBA00022801"/>
    </source>
</evidence>
<dbReference type="InterPro" id="IPR008181">
    <property type="entry name" value="dUTPase"/>
</dbReference>